<proteinExistence type="predicted"/>
<evidence type="ECO:0000313" key="1">
    <source>
        <dbReference type="EMBL" id="RYC10068.1"/>
    </source>
</evidence>
<protein>
    <submittedName>
        <fullName evidence="1">Uncharacterized protein</fullName>
    </submittedName>
</protein>
<dbReference type="EMBL" id="SDVB01000253">
    <property type="protein sequence ID" value="RYC10068.1"/>
    <property type="molecule type" value="Genomic_DNA"/>
</dbReference>
<dbReference type="Proteomes" id="UP000291088">
    <property type="component" value="Unassembled WGS sequence"/>
</dbReference>
<comment type="caution">
    <text evidence="1">The sequence shown here is derived from an EMBL/GenBank/DDBJ whole genome shotgun (WGS) entry which is preliminary data.</text>
</comment>
<dbReference type="OrthoDB" id="8266082at2"/>
<evidence type="ECO:0000313" key="2">
    <source>
        <dbReference type="Proteomes" id="UP000291088"/>
    </source>
</evidence>
<name>A0A4Q2T081_9HYPH</name>
<dbReference type="AlphaFoldDB" id="A0A4Q2T081"/>
<accession>A0A4Q2T081</accession>
<organism evidence="1 2">
    <name type="scientific">Ciceribacter ferrooxidans</name>
    <dbReference type="NCBI Taxonomy" id="2509717"/>
    <lineage>
        <taxon>Bacteria</taxon>
        <taxon>Pseudomonadati</taxon>
        <taxon>Pseudomonadota</taxon>
        <taxon>Alphaproteobacteria</taxon>
        <taxon>Hyphomicrobiales</taxon>
        <taxon>Rhizobiaceae</taxon>
        <taxon>Ciceribacter</taxon>
    </lineage>
</organism>
<dbReference type="RefSeq" id="WP_129333460.1">
    <property type="nucleotide sequence ID" value="NZ_SDVB01000253.1"/>
</dbReference>
<sequence>MKRYKVTVTTAADGTATAYTPRLSGEVHAVHYVKTDFADGVDFTITSEATGQGIWTDTNINASEVVQPRVPTHDQTGAALLYAAGGTAVADRIAVANDRIKIEVAQGGDTKVGTFHILVN</sequence>
<gene>
    <name evidence="1" type="ORF">EUU22_18515</name>
</gene>
<reference evidence="1 2" key="1">
    <citation type="submission" date="2019-01" db="EMBL/GenBank/DDBJ databases">
        <authorList>
            <person name="Deng T."/>
        </authorList>
    </citation>
    <scope>NUCLEOTIDE SEQUENCE [LARGE SCALE GENOMIC DNA]</scope>
    <source>
        <strain evidence="1 2">F8825</strain>
    </source>
</reference>
<keyword evidence="2" id="KW-1185">Reference proteome</keyword>